<organism evidence="2 3">
    <name type="scientific">Desulfomarina profundi</name>
    <dbReference type="NCBI Taxonomy" id="2772557"/>
    <lineage>
        <taxon>Bacteria</taxon>
        <taxon>Pseudomonadati</taxon>
        <taxon>Thermodesulfobacteriota</taxon>
        <taxon>Desulfobulbia</taxon>
        <taxon>Desulfobulbales</taxon>
        <taxon>Desulfobulbaceae</taxon>
        <taxon>Desulfomarina</taxon>
    </lineage>
</organism>
<dbReference type="AlphaFoldDB" id="A0A8D5FQF7"/>
<dbReference type="InterPro" id="IPR001173">
    <property type="entry name" value="Glyco_trans_2-like"/>
</dbReference>
<dbReference type="Pfam" id="PF00535">
    <property type="entry name" value="Glycos_transf_2"/>
    <property type="match status" value="1"/>
</dbReference>
<dbReference type="CDD" id="cd04179">
    <property type="entry name" value="DPM_DPG-synthase_like"/>
    <property type="match status" value="1"/>
</dbReference>
<dbReference type="Proteomes" id="UP000826725">
    <property type="component" value="Chromosome"/>
</dbReference>
<evidence type="ECO:0000313" key="3">
    <source>
        <dbReference type="Proteomes" id="UP000826725"/>
    </source>
</evidence>
<dbReference type="EMBL" id="AP024086">
    <property type="protein sequence ID" value="BCL59531.1"/>
    <property type="molecule type" value="Genomic_DNA"/>
</dbReference>
<dbReference type="RefSeq" id="WP_228855749.1">
    <property type="nucleotide sequence ID" value="NZ_AP024086.1"/>
</dbReference>
<sequence>MHTQKKDHLPQLQNDPGGKGRLLIFIVAYNAENTIENVLKRIPVSLSDRYDIEVLIIDDSSQDNTFEKSELAKRAGLVPFKLTVLYNPKNQGYGGNQKIGFHYAMENGFDWVALVHGDGQYAPECLPELVEVLATKKAEVVFGSRMLEKRAALKGGMPFYKYVGNKILTTYQNFMLGSDLSEFHSGYRLYSIEALKTIPFSLNSNDFHFDTEIIIQLIFARQRIMELPIPTFYGDEICHVNGIKYAWDVVKATFLAKVQPFHIFYDPKFDCKPAEEQQAADAAAEEMHLEAILSKEIPDRSNIMLVGNIPDKLKEHLRECGHFVNVKSARFFLDHMTSEHSLDYIFLLDDSVSRNPEEMVAKLREVCMYSPDLKICVTIANIGFFLTRLLLLFGRFSYTRRGIINFNSFHFFTLRSARKIFVQNGFAIQDILGLPVPYRAIFSSNGLADFFMSVHRGLIRIRKSLFSFQFVFFVTPPPSLQHLLASAMEISGEKSRKIDE</sequence>
<name>A0A8D5FQF7_9BACT</name>
<dbReference type="KEGG" id="dbk:DGMP_02240"/>
<reference evidence="2" key="1">
    <citation type="submission" date="2020-09" db="EMBL/GenBank/DDBJ databases">
        <title>Desulfogranum mesoprofundum gen. nov., sp. nov., a novel mesophilic, sulfate-reducing chemolithoautotroph isolated from a deep-sea hydrothermal vent chimney in the Suiyo Seamount.</title>
        <authorList>
            <person name="Hashimoto Y."/>
            <person name="Nakagawa S."/>
        </authorList>
    </citation>
    <scope>NUCLEOTIDE SEQUENCE</scope>
    <source>
        <strain evidence="2">KT2</strain>
    </source>
</reference>
<accession>A0A8D5FQF7</accession>
<dbReference type="PANTHER" id="PTHR48090:SF7">
    <property type="entry name" value="RFBJ PROTEIN"/>
    <property type="match status" value="1"/>
</dbReference>
<feature type="domain" description="Glycosyltransferase 2-like" evidence="1">
    <location>
        <begin position="24"/>
        <end position="197"/>
    </location>
</feature>
<keyword evidence="3" id="KW-1185">Reference proteome</keyword>
<dbReference type="InterPro" id="IPR050256">
    <property type="entry name" value="Glycosyltransferase_2"/>
</dbReference>
<evidence type="ECO:0000259" key="1">
    <source>
        <dbReference type="Pfam" id="PF00535"/>
    </source>
</evidence>
<dbReference type="PANTHER" id="PTHR48090">
    <property type="entry name" value="UNDECAPRENYL-PHOSPHATE 4-DEOXY-4-FORMAMIDO-L-ARABINOSE TRANSFERASE-RELATED"/>
    <property type="match status" value="1"/>
</dbReference>
<evidence type="ECO:0000313" key="2">
    <source>
        <dbReference type="EMBL" id="BCL59531.1"/>
    </source>
</evidence>
<gene>
    <name evidence="2" type="ORF">DGMP_02240</name>
</gene>
<protein>
    <recommendedName>
        <fullName evidence="1">Glycosyltransferase 2-like domain-containing protein</fullName>
    </recommendedName>
</protein>
<proteinExistence type="predicted"/>